<dbReference type="Pfam" id="PF07081">
    <property type="entry name" value="DUF1349"/>
    <property type="match status" value="1"/>
</dbReference>
<accession>A0A1E3QE38</accession>
<protein>
    <recommendedName>
        <fullName evidence="3">Beta-xylosidase C-terminal Concanavalin A-like domain-containing protein</fullName>
    </recommendedName>
</protein>
<dbReference type="Proteomes" id="UP000094385">
    <property type="component" value="Unassembled WGS sequence"/>
</dbReference>
<organism evidence="1 2">
    <name type="scientific">Lipomyces starkeyi NRRL Y-11557</name>
    <dbReference type="NCBI Taxonomy" id="675824"/>
    <lineage>
        <taxon>Eukaryota</taxon>
        <taxon>Fungi</taxon>
        <taxon>Dikarya</taxon>
        <taxon>Ascomycota</taxon>
        <taxon>Saccharomycotina</taxon>
        <taxon>Lipomycetes</taxon>
        <taxon>Lipomycetales</taxon>
        <taxon>Lipomycetaceae</taxon>
        <taxon>Lipomyces</taxon>
    </lineage>
</organism>
<keyword evidence="2" id="KW-1185">Reference proteome</keyword>
<dbReference type="InterPro" id="IPR013320">
    <property type="entry name" value="ConA-like_dom_sf"/>
</dbReference>
<dbReference type="AlphaFoldDB" id="A0A1E3QE38"/>
<evidence type="ECO:0000313" key="2">
    <source>
        <dbReference type="Proteomes" id="UP000094385"/>
    </source>
</evidence>
<dbReference type="EMBL" id="KV454290">
    <property type="protein sequence ID" value="ODQ75965.1"/>
    <property type="molecule type" value="Genomic_DNA"/>
</dbReference>
<dbReference type="SUPFAM" id="SSF49899">
    <property type="entry name" value="Concanavalin A-like lectins/glucanases"/>
    <property type="match status" value="1"/>
</dbReference>
<name>A0A1E3QE38_LIPST</name>
<proteinExistence type="predicted"/>
<gene>
    <name evidence="1" type="ORF">LIPSTDRAFT_1371</name>
</gene>
<dbReference type="PANTHER" id="PTHR35332">
    <property type="entry name" value="REGULATION OF ENOLASE PROTEIN 1"/>
    <property type="match status" value="1"/>
</dbReference>
<dbReference type="PANTHER" id="PTHR35332:SF2">
    <property type="entry name" value="REGULATION OF ENOLASE PROTEIN 1"/>
    <property type="match status" value="1"/>
</dbReference>
<dbReference type="OrthoDB" id="42525at2759"/>
<reference evidence="1 2" key="1">
    <citation type="journal article" date="2016" name="Proc. Natl. Acad. Sci. U.S.A.">
        <title>Comparative genomics of biotechnologically important yeasts.</title>
        <authorList>
            <person name="Riley R."/>
            <person name="Haridas S."/>
            <person name="Wolfe K.H."/>
            <person name="Lopes M.R."/>
            <person name="Hittinger C.T."/>
            <person name="Goeker M."/>
            <person name="Salamov A.A."/>
            <person name="Wisecaver J.H."/>
            <person name="Long T.M."/>
            <person name="Calvey C.H."/>
            <person name="Aerts A.L."/>
            <person name="Barry K.W."/>
            <person name="Choi C."/>
            <person name="Clum A."/>
            <person name="Coughlan A.Y."/>
            <person name="Deshpande S."/>
            <person name="Douglass A.P."/>
            <person name="Hanson S.J."/>
            <person name="Klenk H.-P."/>
            <person name="LaButti K.M."/>
            <person name="Lapidus A."/>
            <person name="Lindquist E.A."/>
            <person name="Lipzen A.M."/>
            <person name="Meier-Kolthoff J.P."/>
            <person name="Ohm R.A."/>
            <person name="Otillar R.P."/>
            <person name="Pangilinan J.L."/>
            <person name="Peng Y."/>
            <person name="Rokas A."/>
            <person name="Rosa C.A."/>
            <person name="Scheuner C."/>
            <person name="Sibirny A.A."/>
            <person name="Slot J.C."/>
            <person name="Stielow J.B."/>
            <person name="Sun H."/>
            <person name="Kurtzman C.P."/>
            <person name="Blackwell M."/>
            <person name="Grigoriev I.V."/>
            <person name="Jeffries T.W."/>
        </authorList>
    </citation>
    <scope>NUCLEOTIDE SEQUENCE [LARGE SCALE GENOMIC DNA]</scope>
    <source>
        <strain evidence="1 2">NRRL Y-11557</strain>
    </source>
</reference>
<dbReference type="Gene3D" id="2.60.120.200">
    <property type="match status" value="1"/>
</dbReference>
<sequence length="214" mass="24312">MTFAQNLEGTDGHAKWLDNRQPVFSAQEDGSLRLTSQPDTDWWTFPGHNATSGPAYLTTVSDTHLDRDFQASLLIKGNWVQQYDQGTLFLHFTTNEGVKWIKAGVERENECNYVSVVVTQKYSDWSILAPPGSLDLSNQAVRIYTQRKKDDLVFSFGSKESTTENSIMMREIKGFFHDLEIYSFNIGAMACSPSKVDGVSVLFEDFRLEWSNEE</sequence>
<dbReference type="InterPro" id="IPR009784">
    <property type="entry name" value="DUF1349"/>
</dbReference>
<evidence type="ECO:0008006" key="3">
    <source>
        <dbReference type="Google" id="ProtNLM"/>
    </source>
</evidence>
<evidence type="ECO:0000313" key="1">
    <source>
        <dbReference type="EMBL" id="ODQ75965.1"/>
    </source>
</evidence>